<dbReference type="eggNOG" id="KOG1840">
    <property type="taxonomic scope" value="Eukaryota"/>
</dbReference>
<dbReference type="InterPro" id="IPR019734">
    <property type="entry name" value="TPR_rpt"/>
</dbReference>
<dbReference type="SMART" id="SM00028">
    <property type="entry name" value="TPR"/>
    <property type="match status" value="4"/>
</dbReference>
<sequence length="875" mass="98850">MSSIEVIGGISAVIAIVDASIKIYKNAKKDIELSEKFKAVGRQLPIIHDTLQTCKTHLEPSKDSIPADDCNALEEIIYACEEKAEKLKKIFDKVIPGESGTWEKRYTKIIQRLGKGSEVEQLMISIAQDVQHIVNNRVVKSIKPEQNAELENIIQEMEALRFSEEGDSGNTFNSKGPMTNNFLRDNAQQITNNARIGTQKITSVVYKQKENFSFRKPVGACLGQAPHIGPELFVGRNPELDQMKRILEPEDNPREQRRLVLGGAGGMGKTQLAIAYAKRYRTLYTSIFWLNTATETTLKDSFRLIAKTIFDIQDPDILEPDQTIIHICRWLSDTENTQWLLIFDNYDDPNQFKIEQYYPLASHGAIIVTTRRPDLVSGKTVQIQPLKDIRDSLIILQTRSQRQNTTSDSHAKRLAERLDGLPLALATAGVYLRYSSFTFERYLQEYEKRWNIDSCRPPTLEEYQNRTLYTTWDLSYAALGREDLDAAKLLKLLAYFDNQNIWRELLCAGLTDNTPSWLRGVLDDVAFDGAMGTLAKYCFLEAQTGDAQTQLGLWSMHSCVHDWTLATLNKDIDAEQYWYTFDCVAEAIGSVDDFETLNHLSHARLAAHATRLVHQRFLQNDLIDNIAIGRFKGAVKIAVLLREQVQLVAAEHVNQRVLRGYQKAFGANHTSTLNIKQGKLVKAEDIYQRALQGYQKALGADYISILNMVNNLGNLYQKQGKLAKAEDMYQRALKGKEKVLGNLYQKQGRLAKAEDMYQRALQGKEKVLGADHISTLNTVNHLGNLYQKQGRLAKAEDIYQRALQGYQKALGQEQVKTFVPALDIHGNLGLLYKRQGRKDDAKVAYLVVLQGIGTVFGTSDKRYQKVTALLSALGS</sequence>
<name>E4V4K2_ARTGP</name>
<dbReference type="SUPFAM" id="SSF52540">
    <property type="entry name" value="P-loop containing nucleoside triphosphate hydrolases"/>
    <property type="match status" value="1"/>
</dbReference>
<dbReference type="HOGENOM" id="CLU_000288_125_8_1"/>
<evidence type="ECO:0000259" key="2">
    <source>
        <dbReference type="Pfam" id="PF00931"/>
    </source>
</evidence>
<dbReference type="STRING" id="535722.E4V4K2"/>
<dbReference type="InterPro" id="IPR031352">
    <property type="entry name" value="SesA"/>
</dbReference>
<evidence type="ECO:0000313" key="4">
    <source>
        <dbReference type="EMBL" id="EFR04926.1"/>
    </source>
</evidence>
<dbReference type="AlphaFoldDB" id="E4V4K2"/>
<evidence type="ECO:0000259" key="3">
    <source>
        <dbReference type="Pfam" id="PF17107"/>
    </source>
</evidence>
<dbReference type="InterPro" id="IPR053137">
    <property type="entry name" value="NLR-like"/>
</dbReference>
<proteinExistence type="predicted"/>
<dbReference type="PROSITE" id="PS50005">
    <property type="entry name" value="TPR"/>
    <property type="match status" value="2"/>
</dbReference>
<dbReference type="Gene3D" id="1.25.40.10">
    <property type="entry name" value="Tetratricopeptide repeat domain"/>
    <property type="match status" value="2"/>
</dbReference>
<dbReference type="SUPFAM" id="SSF48452">
    <property type="entry name" value="TPR-like"/>
    <property type="match status" value="1"/>
</dbReference>
<feature type="repeat" description="TPR" evidence="1">
    <location>
        <begin position="776"/>
        <end position="809"/>
    </location>
</feature>
<dbReference type="PANTHER" id="PTHR46082:SF6">
    <property type="entry name" value="AAA+ ATPASE DOMAIN-CONTAINING PROTEIN-RELATED"/>
    <property type="match status" value="1"/>
</dbReference>
<dbReference type="Pfam" id="PF17107">
    <property type="entry name" value="SesA"/>
    <property type="match status" value="1"/>
</dbReference>
<dbReference type="Pfam" id="PF00931">
    <property type="entry name" value="NB-ARC"/>
    <property type="match status" value="1"/>
</dbReference>
<reference evidence="5" key="1">
    <citation type="journal article" date="2012" name="MBio">
        <title>Comparative genome analysis of Trichophyton rubrum and related dermatophytes reveals candidate genes involved in infection.</title>
        <authorList>
            <person name="Martinez D.A."/>
            <person name="Oliver B.G."/>
            <person name="Graeser Y."/>
            <person name="Goldberg J.M."/>
            <person name="Li W."/>
            <person name="Martinez-Rossi N.M."/>
            <person name="Monod M."/>
            <person name="Shelest E."/>
            <person name="Barton R.C."/>
            <person name="Birch E."/>
            <person name="Brakhage A.A."/>
            <person name="Chen Z."/>
            <person name="Gurr S.J."/>
            <person name="Heiman D."/>
            <person name="Heitman J."/>
            <person name="Kosti I."/>
            <person name="Rossi A."/>
            <person name="Saif S."/>
            <person name="Samalova M."/>
            <person name="Saunders C.W."/>
            <person name="Shea T."/>
            <person name="Summerbell R.C."/>
            <person name="Xu J."/>
            <person name="Young S."/>
            <person name="Zeng Q."/>
            <person name="Birren B.W."/>
            <person name="Cuomo C.A."/>
            <person name="White T.C."/>
        </authorList>
    </citation>
    <scope>NUCLEOTIDE SEQUENCE [LARGE SCALE GENOMIC DNA]</scope>
    <source>
        <strain evidence="5">ATCC MYA-4604 / CBS 118893</strain>
    </source>
</reference>
<evidence type="ECO:0000313" key="5">
    <source>
        <dbReference type="Proteomes" id="UP000002669"/>
    </source>
</evidence>
<dbReference type="OMA" id="ACAIFWV"/>
<dbReference type="InterPro" id="IPR027417">
    <property type="entry name" value="P-loop_NTPase"/>
</dbReference>
<dbReference type="Pfam" id="PF13424">
    <property type="entry name" value="TPR_12"/>
    <property type="match status" value="2"/>
</dbReference>
<dbReference type="GO" id="GO:0043531">
    <property type="term" value="F:ADP binding"/>
    <property type="evidence" value="ECO:0007669"/>
    <property type="project" value="InterPro"/>
</dbReference>
<feature type="domain" description="NB-ARC" evidence="2">
    <location>
        <begin position="241"/>
        <end position="376"/>
    </location>
</feature>
<keyword evidence="5" id="KW-1185">Reference proteome</keyword>
<keyword evidence="1" id="KW-0802">TPR repeat</keyword>
<dbReference type="Proteomes" id="UP000002669">
    <property type="component" value="Unassembled WGS sequence"/>
</dbReference>
<feature type="domain" description="NACHT-NTPase and P-loop NTPases N-terminal" evidence="3">
    <location>
        <begin position="10"/>
        <end position="132"/>
    </location>
</feature>
<evidence type="ECO:0000256" key="1">
    <source>
        <dbReference type="PROSITE-ProRule" id="PRU00339"/>
    </source>
</evidence>
<dbReference type="InterPro" id="IPR011990">
    <property type="entry name" value="TPR-like_helical_dom_sf"/>
</dbReference>
<protein>
    <submittedName>
        <fullName evidence="4">Kinesin light chain</fullName>
    </submittedName>
</protein>
<organism evidence="5">
    <name type="scientific">Arthroderma gypseum (strain ATCC MYA-4604 / CBS 118893)</name>
    <name type="common">Microsporum gypseum</name>
    <dbReference type="NCBI Taxonomy" id="535722"/>
    <lineage>
        <taxon>Eukaryota</taxon>
        <taxon>Fungi</taxon>
        <taxon>Dikarya</taxon>
        <taxon>Ascomycota</taxon>
        <taxon>Pezizomycotina</taxon>
        <taxon>Eurotiomycetes</taxon>
        <taxon>Eurotiomycetidae</taxon>
        <taxon>Onygenales</taxon>
        <taxon>Arthrodermataceae</taxon>
        <taxon>Nannizzia</taxon>
    </lineage>
</organism>
<dbReference type="InterPro" id="IPR002182">
    <property type="entry name" value="NB-ARC"/>
</dbReference>
<dbReference type="VEuPathDB" id="FungiDB:MGYG_07928"/>
<gene>
    <name evidence="4" type="ORF">MGYG_07928</name>
</gene>
<dbReference type="GeneID" id="10024992"/>
<dbReference type="Gene3D" id="3.40.50.300">
    <property type="entry name" value="P-loop containing nucleotide triphosphate hydrolases"/>
    <property type="match status" value="1"/>
</dbReference>
<dbReference type="PANTHER" id="PTHR46082">
    <property type="entry name" value="ATP/GTP-BINDING PROTEIN-RELATED"/>
    <property type="match status" value="1"/>
</dbReference>
<dbReference type="InParanoid" id="E4V4K2"/>
<dbReference type="EMBL" id="DS989829">
    <property type="protein sequence ID" value="EFR04926.1"/>
    <property type="molecule type" value="Genomic_DNA"/>
</dbReference>
<dbReference type="OrthoDB" id="1658288at2759"/>
<dbReference type="RefSeq" id="XP_003169761.1">
    <property type="nucleotide sequence ID" value="XM_003169713.1"/>
</dbReference>
<accession>E4V4K2</accession>
<feature type="repeat" description="TPR" evidence="1">
    <location>
        <begin position="706"/>
        <end position="739"/>
    </location>
</feature>